<dbReference type="Pfam" id="PF14351">
    <property type="entry name" value="DUF4401"/>
    <property type="match status" value="1"/>
</dbReference>
<feature type="transmembrane region" description="Helical" evidence="1">
    <location>
        <begin position="167"/>
        <end position="186"/>
    </location>
</feature>
<feature type="transmembrane region" description="Helical" evidence="1">
    <location>
        <begin position="207"/>
        <end position="232"/>
    </location>
</feature>
<dbReference type="AlphaFoldDB" id="B1XZD6"/>
<dbReference type="STRING" id="395495.Lcho_4248"/>
<proteinExistence type="predicted"/>
<name>B1XZD6_LEPCP</name>
<feature type="transmembrane region" description="Helical" evidence="1">
    <location>
        <begin position="312"/>
        <end position="330"/>
    </location>
</feature>
<feature type="domain" description="DUF4401" evidence="2">
    <location>
        <begin position="32"/>
        <end position="361"/>
    </location>
</feature>
<dbReference type="Pfam" id="PF14345">
    <property type="entry name" value="GDYXXLXY"/>
    <property type="match status" value="1"/>
</dbReference>
<feature type="transmembrane region" description="Helical" evidence="1">
    <location>
        <begin position="115"/>
        <end position="135"/>
    </location>
</feature>
<feature type="transmembrane region" description="Helical" evidence="1">
    <location>
        <begin position="90"/>
        <end position="109"/>
    </location>
</feature>
<feature type="transmembrane region" description="Helical" evidence="1">
    <location>
        <begin position="342"/>
        <end position="359"/>
    </location>
</feature>
<keyword evidence="1" id="KW-0472">Membrane</keyword>
<dbReference type="HOGENOM" id="CLU_501222_0_0_4"/>
<dbReference type="OrthoDB" id="4868247at2"/>
<organism evidence="3 4">
    <name type="scientific">Leptothrix cholodnii (strain ATCC 51168 / LMG 8142 / SP-6)</name>
    <name type="common">Leptothrix discophora (strain SP-6)</name>
    <dbReference type="NCBI Taxonomy" id="395495"/>
    <lineage>
        <taxon>Bacteria</taxon>
        <taxon>Pseudomonadati</taxon>
        <taxon>Pseudomonadota</taxon>
        <taxon>Betaproteobacteria</taxon>
        <taxon>Burkholderiales</taxon>
        <taxon>Sphaerotilaceae</taxon>
        <taxon>Leptothrix</taxon>
    </lineage>
</organism>
<keyword evidence="1" id="KW-1133">Transmembrane helix</keyword>
<feature type="transmembrane region" description="Helical" evidence="1">
    <location>
        <begin position="252"/>
        <end position="269"/>
    </location>
</feature>
<feature type="transmembrane region" description="Helical" evidence="1">
    <location>
        <begin position="383"/>
        <end position="404"/>
    </location>
</feature>
<gene>
    <name evidence="3" type="ordered locus">Lcho_4248</name>
</gene>
<accession>B1XZD6</accession>
<protein>
    <submittedName>
        <fullName evidence="3">Conserved hypothetical membrane protein</fullName>
    </submittedName>
</protein>
<feature type="transmembrane region" description="Helical" evidence="1">
    <location>
        <begin position="35"/>
        <end position="54"/>
    </location>
</feature>
<keyword evidence="4" id="KW-1185">Reference proteome</keyword>
<evidence type="ECO:0000313" key="4">
    <source>
        <dbReference type="Proteomes" id="UP000001693"/>
    </source>
</evidence>
<evidence type="ECO:0000259" key="2">
    <source>
        <dbReference type="Pfam" id="PF14351"/>
    </source>
</evidence>
<dbReference type="Proteomes" id="UP000001693">
    <property type="component" value="Chromosome"/>
</dbReference>
<feature type="transmembrane region" description="Helical" evidence="1">
    <location>
        <begin position="142"/>
        <end position="161"/>
    </location>
</feature>
<dbReference type="InterPro" id="IPR025513">
    <property type="entry name" value="DUF4401"/>
</dbReference>
<evidence type="ECO:0000313" key="3">
    <source>
        <dbReference type="EMBL" id="ACB36499.1"/>
    </source>
</evidence>
<feature type="transmembrane region" description="Helical" evidence="1">
    <location>
        <begin position="281"/>
        <end position="306"/>
    </location>
</feature>
<dbReference type="KEGG" id="lch:Lcho_4248"/>
<sequence>MSDARLDAITRAAVAEGLLPDTALQPGEPARPWPVVLMSALGAWLVGLPMFGLITQLFLGVFDSNLGAYLIGALVLAAAVAALRKPGHTLFVEQLAVAGLVAGAGYLAIGLTRQLPTSAAAALLATLALWLAVLLRQNWLRMLLGAAACAGVLIAGLDLILPRGGPASLPRVALLLHLLLAVWLLAPRVVDALVAQRSAPPGALPRSLAWLEAVGTGWLAVTLPALAVLAGFDGWARSGPDRAVQGFGWADLMPLLSVLAALAAAVVGWRRWPPLRAPWWLGVAATLALLAWFMPTLGAVLLALAVCAVTRRSWLAALALLTGLWIGSAFYDQLTWTLAQKAALLAVSGLWLGLLAAWGQRSSVPADPAAAPSAAADPSPSRWARAGSIACVLATLAVANTGIWRNEALIRDGQPVFVELAPVDPRSLMQGDYMALDYRMDAALLHQLAQQSRLDRQRVVARIDARGVAEPLRLADEKPLAADERLIELAPRNGRWVLVSDAWFFREGQGAVWQAARYGEFRLAGDGRALLVGLADDGLQPIRPPVETATAR</sequence>
<keyword evidence="1" id="KW-0812">Transmembrane</keyword>
<dbReference type="InterPro" id="IPR025833">
    <property type="entry name" value="GDYXXLXY"/>
</dbReference>
<feature type="transmembrane region" description="Helical" evidence="1">
    <location>
        <begin position="66"/>
        <end position="83"/>
    </location>
</feature>
<dbReference type="RefSeq" id="WP_012349240.1">
    <property type="nucleotide sequence ID" value="NC_010524.1"/>
</dbReference>
<dbReference type="eggNOG" id="COG4929">
    <property type="taxonomic scope" value="Bacteria"/>
</dbReference>
<dbReference type="EMBL" id="CP001013">
    <property type="protein sequence ID" value="ACB36499.1"/>
    <property type="molecule type" value="Genomic_DNA"/>
</dbReference>
<evidence type="ECO:0000256" key="1">
    <source>
        <dbReference type="SAM" id="Phobius"/>
    </source>
</evidence>
<reference evidence="3 4" key="1">
    <citation type="submission" date="2008-03" db="EMBL/GenBank/DDBJ databases">
        <title>Complete sequence of Leptothrix cholodnii SP-6.</title>
        <authorList>
            <consortium name="US DOE Joint Genome Institute"/>
            <person name="Copeland A."/>
            <person name="Lucas S."/>
            <person name="Lapidus A."/>
            <person name="Glavina del Rio T."/>
            <person name="Dalin E."/>
            <person name="Tice H."/>
            <person name="Bruce D."/>
            <person name="Goodwin L."/>
            <person name="Pitluck S."/>
            <person name="Chertkov O."/>
            <person name="Brettin T."/>
            <person name="Detter J.C."/>
            <person name="Han C."/>
            <person name="Kuske C.R."/>
            <person name="Schmutz J."/>
            <person name="Larimer F."/>
            <person name="Land M."/>
            <person name="Hauser L."/>
            <person name="Kyrpides N."/>
            <person name="Lykidis A."/>
            <person name="Emerson D."/>
            <person name="Richardson P."/>
        </authorList>
    </citation>
    <scope>NUCLEOTIDE SEQUENCE [LARGE SCALE GENOMIC DNA]</scope>
    <source>
        <strain evidence="4">ATCC 51168 / LMG 8142 / SP-6</strain>
    </source>
</reference>